<dbReference type="AlphaFoldDB" id="A0A5C3M999"/>
<keyword evidence="2" id="KW-0430">Lectin</keyword>
<reference evidence="2 3" key="1">
    <citation type="journal article" date="2019" name="Nat. Ecol. Evol.">
        <title>Megaphylogeny resolves global patterns of mushroom evolution.</title>
        <authorList>
            <person name="Varga T."/>
            <person name="Krizsan K."/>
            <person name="Foldi C."/>
            <person name="Dima B."/>
            <person name="Sanchez-Garcia M."/>
            <person name="Sanchez-Ramirez S."/>
            <person name="Szollosi G.J."/>
            <person name="Szarkandi J.G."/>
            <person name="Papp V."/>
            <person name="Albert L."/>
            <person name="Andreopoulos W."/>
            <person name="Angelini C."/>
            <person name="Antonin V."/>
            <person name="Barry K.W."/>
            <person name="Bougher N.L."/>
            <person name="Buchanan P."/>
            <person name="Buyck B."/>
            <person name="Bense V."/>
            <person name="Catcheside P."/>
            <person name="Chovatia M."/>
            <person name="Cooper J."/>
            <person name="Damon W."/>
            <person name="Desjardin D."/>
            <person name="Finy P."/>
            <person name="Geml J."/>
            <person name="Haridas S."/>
            <person name="Hughes K."/>
            <person name="Justo A."/>
            <person name="Karasinski D."/>
            <person name="Kautmanova I."/>
            <person name="Kiss B."/>
            <person name="Kocsube S."/>
            <person name="Kotiranta H."/>
            <person name="LaButti K.M."/>
            <person name="Lechner B.E."/>
            <person name="Liimatainen K."/>
            <person name="Lipzen A."/>
            <person name="Lukacs Z."/>
            <person name="Mihaltcheva S."/>
            <person name="Morgado L.N."/>
            <person name="Niskanen T."/>
            <person name="Noordeloos M.E."/>
            <person name="Ohm R.A."/>
            <person name="Ortiz-Santana B."/>
            <person name="Ovrebo C."/>
            <person name="Racz N."/>
            <person name="Riley R."/>
            <person name="Savchenko A."/>
            <person name="Shiryaev A."/>
            <person name="Soop K."/>
            <person name="Spirin V."/>
            <person name="Szebenyi C."/>
            <person name="Tomsovsky M."/>
            <person name="Tulloss R.E."/>
            <person name="Uehling J."/>
            <person name="Grigoriev I.V."/>
            <person name="Vagvolgyi C."/>
            <person name="Papp T."/>
            <person name="Martin F.M."/>
            <person name="Miettinen O."/>
            <person name="Hibbett D.S."/>
            <person name="Nagy L.G."/>
        </authorList>
    </citation>
    <scope>NUCLEOTIDE SEQUENCE [LARGE SCALE GENOMIC DNA]</scope>
    <source>
        <strain evidence="2 3">CBS 166.37</strain>
    </source>
</reference>
<dbReference type="Proteomes" id="UP000308652">
    <property type="component" value="Unassembled WGS sequence"/>
</dbReference>
<keyword evidence="3" id="KW-1185">Reference proteome</keyword>
<gene>
    <name evidence="2" type="ORF">BDQ12DRAFT_666649</name>
</gene>
<accession>A0A5C3M999</accession>
<evidence type="ECO:0000313" key="3">
    <source>
        <dbReference type="Proteomes" id="UP000308652"/>
    </source>
</evidence>
<proteinExistence type="predicted"/>
<dbReference type="InterPro" id="IPR000772">
    <property type="entry name" value="Ricin_B_lectin"/>
</dbReference>
<dbReference type="STRING" id="68775.A0A5C3M999"/>
<protein>
    <submittedName>
        <fullName evidence="2">Ricin B lectin domain-containing protein</fullName>
    </submittedName>
</protein>
<organism evidence="2 3">
    <name type="scientific">Crucibulum laeve</name>
    <dbReference type="NCBI Taxonomy" id="68775"/>
    <lineage>
        <taxon>Eukaryota</taxon>
        <taxon>Fungi</taxon>
        <taxon>Dikarya</taxon>
        <taxon>Basidiomycota</taxon>
        <taxon>Agaricomycotina</taxon>
        <taxon>Agaricomycetes</taxon>
        <taxon>Agaricomycetidae</taxon>
        <taxon>Agaricales</taxon>
        <taxon>Agaricineae</taxon>
        <taxon>Nidulariaceae</taxon>
        <taxon>Crucibulum</taxon>
    </lineage>
</organism>
<dbReference type="EMBL" id="ML213606">
    <property type="protein sequence ID" value="TFK37721.1"/>
    <property type="molecule type" value="Genomic_DNA"/>
</dbReference>
<sequence>MSIQPGRYKITNVKHQEFVLDLSGTDQTSVIAWNSHGGPNQQWDVEFDNGQFSLKNVGLGKFLGHEEIDGRELLVGVDHPVTWHFEEVEPDVYRRVLHPSASASLELFVPHTNKNADLEKIGAEQGTQVQLWAKWTPGQNQTWRFEREYTAEFWNVSQILTH</sequence>
<name>A0A5C3M999_9AGAR</name>
<dbReference type="CDD" id="cd23422">
    <property type="entry name" value="beta-trefoil_Ricin_MPL_CNL"/>
    <property type="match status" value="1"/>
</dbReference>
<dbReference type="Pfam" id="PF14200">
    <property type="entry name" value="RicinB_lectin_2"/>
    <property type="match status" value="1"/>
</dbReference>
<dbReference type="GO" id="GO:0030246">
    <property type="term" value="F:carbohydrate binding"/>
    <property type="evidence" value="ECO:0007669"/>
    <property type="project" value="UniProtKB-KW"/>
</dbReference>
<dbReference type="InterPro" id="IPR035992">
    <property type="entry name" value="Ricin_B-like_lectins"/>
</dbReference>
<dbReference type="SUPFAM" id="SSF50370">
    <property type="entry name" value="Ricin B-like lectins"/>
    <property type="match status" value="1"/>
</dbReference>
<evidence type="ECO:0000313" key="2">
    <source>
        <dbReference type="EMBL" id="TFK37721.1"/>
    </source>
</evidence>
<feature type="domain" description="Ricin B lectin" evidence="1">
    <location>
        <begin position="4"/>
        <end position="63"/>
    </location>
</feature>
<evidence type="ECO:0000259" key="1">
    <source>
        <dbReference type="Pfam" id="PF14200"/>
    </source>
</evidence>
<dbReference type="OrthoDB" id="2131701at2759"/>
<dbReference type="Gene3D" id="2.80.10.50">
    <property type="match status" value="1"/>
</dbReference>